<keyword evidence="2" id="KW-1185">Reference proteome</keyword>
<proteinExistence type="predicted"/>
<gene>
    <name evidence="1" type="ORF">GCM10009639_63000</name>
</gene>
<reference evidence="2" key="1">
    <citation type="journal article" date="2019" name="Int. J. Syst. Evol. Microbiol.">
        <title>The Global Catalogue of Microorganisms (GCM) 10K type strain sequencing project: providing services to taxonomists for standard genome sequencing and annotation.</title>
        <authorList>
            <consortium name="The Broad Institute Genomics Platform"/>
            <consortium name="The Broad Institute Genome Sequencing Center for Infectious Disease"/>
            <person name="Wu L."/>
            <person name="Ma J."/>
        </authorList>
    </citation>
    <scope>NUCLEOTIDE SEQUENCE [LARGE SCALE GENOMIC DNA]</scope>
    <source>
        <strain evidence="2">JCM 12393</strain>
    </source>
</reference>
<evidence type="ECO:0000313" key="2">
    <source>
        <dbReference type="Proteomes" id="UP001499863"/>
    </source>
</evidence>
<accession>A0ABP4J452</accession>
<protein>
    <submittedName>
        <fullName evidence="1">Uncharacterized protein</fullName>
    </submittedName>
</protein>
<dbReference type="EMBL" id="BAAAKJ010000409">
    <property type="protein sequence ID" value="GAA1411398.1"/>
    <property type="molecule type" value="Genomic_DNA"/>
</dbReference>
<dbReference type="Proteomes" id="UP001499863">
    <property type="component" value="Unassembled WGS sequence"/>
</dbReference>
<sequence length="53" mass="5228">MPMNGSVSAVLGQVPVAPGAAPGVGPANRSLIHPVALNFGSPAEDADARGHLR</sequence>
<comment type="caution">
    <text evidence="1">The sequence shown here is derived from an EMBL/GenBank/DDBJ whole genome shotgun (WGS) entry which is preliminary data.</text>
</comment>
<evidence type="ECO:0000313" key="1">
    <source>
        <dbReference type="EMBL" id="GAA1411398.1"/>
    </source>
</evidence>
<organism evidence="1 2">
    <name type="scientific">Kitasatospora putterlickiae</name>
    <dbReference type="NCBI Taxonomy" id="221725"/>
    <lineage>
        <taxon>Bacteria</taxon>
        <taxon>Bacillati</taxon>
        <taxon>Actinomycetota</taxon>
        <taxon>Actinomycetes</taxon>
        <taxon>Kitasatosporales</taxon>
        <taxon>Streptomycetaceae</taxon>
        <taxon>Kitasatospora</taxon>
    </lineage>
</organism>
<name>A0ABP4J452_9ACTN</name>